<dbReference type="InterPro" id="IPR034291">
    <property type="entry name" value="TMP_synthase"/>
</dbReference>
<evidence type="ECO:0000256" key="11">
    <source>
        <dbReference type="RuleBase" id="RU003826"/>
    </source>
</evidence>
<dbReference type="EMBL" id="UATL01000001">
    <property type="protein sequence ID" value="SPY27955.1"/>
    <property type="molecule type" value="Genomic_DNA"/>
</dbReference>
<evidence type="ECO:0000256" key="1">
    <source>
        <dbReference type="ARBA" id="ARBA00003814"/>
    </source>
</evidence>
<dbReference type="Pfam" id="PF02581">
    <property type="entry name" value="TMP-TENI"/>
    <property type="match status" value="1"/>
</dbReference>
<dbReference type="AlphaFoldDB" id="A0A2T3QPC8"/>
<feature type="domain" description="Thiamine phosphate synthase/TenI" evidence="13">
    <location>
        <begin position="6"/>
        <end position="186"/>
    </location>
</feature>
<proteinExistence type="inferred from homology"/>
<dbReference type="NCBIfam" id="TIGR00693">
    <property type="entry name" value="thiE"/>
    <property type="match status" value="1"/>
</dbReference>
<keyword evidence="6 10" id="KW-0784">Thiamine biosynthesis</keyword>
<evidence type="ECO:0000256" key="12">
    <source>
        <dbReference type="RuleBase" id="RU004253"/>
    </source>
</evidence>
<comment type="catalytic activity">
    <reaction evidence="9 10 11">
        <text>2-[(2R,5Z)-2-carboxy-4-methylthiazol-5(2H)-ylidene]ethyl phosphate + 4-amino-2-methyl-5-(diphosphooxymethyl)pyrimidine + 2 H(+) = thiamine phosphate + CO2 + diphosphate</text>
        <dbReference type="Rhea" id="RHEA:47844"/>
        <dbReference type="ChEBI" id="CHEBI:15378"/>
        <dbReference type="ChEBI" id="CHEBI:16526"/>
        <dbReference type="ChEBI" id="CHEBI:33019"/>
        <dbReference type="ChEBI" id="CHEBI:37575"/>
        <dbReference type="ChEBI" id="CHEBI:57841"/>
        <dbReference type="ChEBI" id="CHEBI:62899"/>
        <dbReference type="EC" id="2.5.1.3"/>
    </reaction>
</comment>
<comment type="function">
    <text evidence="1 10">Condenses 4-methyl-5-(beta-hydroxyethyl)thiazole monophosphate (THZ-P) and 2-methyl-4-amino-5-hydroxymethyl pyrimidine pyrophosphate (HMP-PP) to form thiamine monophosphate (TMP).</text>
</comment>
<dbReference type="GO" id="GO:0004789">
    <property type="term" value="F:thiamine-phosphate diphosphorylase activity"/>
    <property type="evidence" value="ECO:0007669"/>
    <property type="project" value="UniProtKB-UniRule"/>
</dbReference>
<feature type="binding site" evidence="10">
    <location>
        <begin position="132"/>
        <end position="134"/>
    </location>
    <ligand>
        <name>2-[(2R,5Z)-2-carboxy-4-methylthiazol-5(2H)-ylidene]ethyl phosphate</name>
        <dbReference type="ChEBI" id="CHEBI:62899"/>
    </ligand>
</feature>
<protein>
    <recommendedName>
        <fullName evidence="10">Thiamine-phosphate synthase</fullName>
        <shortName evidence="10">TP synthase</shortName>
        <shortName evidence="10">TPS</shortName>
        <ecNumber evidence="10">2.5.1.3</ecNumber>
    </recommendedName>
    <alternativeName>
        <fullName evidence="10">Thiamine-phosphate pyrophosphorylase</fullName>
        <shortName evidence="10">TMP pyrophosphorylase</shortName>
        <shortName evidence="10">TMP-PPase</shortName>
    </alternativeName>
</protein>
<feature type="binding site" evidence="10">
    <location>
        <begin position="35"/>
        <end position="39"/>
    </location>
    <ligand>
        <name>4-amino-2-methyl-5-(diphosphooxymethyl)pyrimidine</name>
        <dbReference type="ChEBI" id="CHEBI:57841"/>
    </ligand>
</feature>
<dbReference type="OrthoDB" id="9789949at2"/>
<name>A0A2T3QPC8_PHODM</name>
<feature type="binding site" evidence="10">
    <location>
        <position position="106"/>
    </location>
    <ligand>
        <name>4-amino-2-methyl-5-(diphosphooxymethyl)pyrimidine</name>
        <dbReference type="ChEBI" id="CHEBI:57841"/>
    </ligand>
</feature>
<evidence type="ECO:0000256" key="8">
    <source>
        <dbReference type="ARBA" id="ARBA00047851"/>
    </source>
</evidence>
<sequence length="203" mass="22053">MHNYRLYLVTDENQDIETLKFVIKEAIAGGVTMVQLREKHGNVQEFIHRALVVKALLIDTGIPLIINDRVDVALAVDADGIHLGQSDMPVAIARRLLGKDKIIGLSVENSQQLDEAQNLPIDYIGLSAIYPTQTKTDTVYYWGIDGLKQAVETTSLPIVAIGGINDKNISNVSATKVAGVALVSAIAHAKSPKEACIKLLQKM</sequence>
<evidence type="ECO:0000256" key="5">
    <source>
        <dbReference type="ARBA" id="ARBA00022842"/>
    </source>
</evidence>
<dbReference type="PANTHER" id="PTHR20857">
    <property type="entry name" value="THIAMINE-PHOSPHATE PYROPHOSPHORYLASE"/>
    <property type="match status" value="1"/>
</dbReference>
<dbReference type="Gene3D" id="3.20.20.70">
    <property type="entry name" value="Aldolase class I"/>
    <property type="match status" value="1"/>
</dbReference>
<dbReference type="GO" id="GO:0009228">
    <property type="term" value="P:thiamine biosynthetic process"/>
    <property type="evidence" value="ECO:0007669"/>
    <property type="project" value="UniProtKB-KW"/>
</dbReference>
<organism evidence="14 15">
    <name type="scientific">Photobacterium damselae</name>
    <dbReference type="NCBI Taxonomy" id="38293"/>
    <lineage>
        <taxon>Bacteria</taxon>
        <taxon>Pseudomonadati</taxon>
        <taxon>Pseudomonadota</taxon>
        <taxon>Gammaproteobacteria</taxon>
        <taxon>Vibrionales</taxon>
        <taxon>Vibrionaceae</taxon>
        <taxon>Photobacterium</taxon>
    </lineage>
</organism>
<dbReference type="RefSeq" id="WP_005299838.1">
    <property type="nucleotide sequence ID" value="NZ_PYOG01000001.1"/>
</dbReference>
<dbReference type="GO" id="GO:0000287">
    <property type="term" value="F:magnesium ion binding"/>
    <property type="evidence" value="ECO:0007669"/>
    <property type="project" value="UniProtKB-UniRule"/>
</dbReference>
<dbReference type="InterPro" id="IPR022998">
    <property type="entry name" value="ThiamineP_synth_TenI"/>
</dbReference>
<dbReference type="FunFam" id="3.20.20.70:FF:000096">
    <property type="entry name" value="Thiamine-phosphate synthase"/>
    <property type="match status" value="1"/>
</dbReference>
<evidence type="ECO:0000259" key="13">
    <source>
        <dbReference type="Pfam" id="PF02581"/>
    </source>
</evidence>
<feature type="binding site" evidence="10">
    <location>
        <position position="135"/>
    </location>
    <ligand>
        <name>4-amino-2-methyl-5-(diphosphooxymethyl)pyrimidine</name>
        <dbReference type="ChEBI" id="CHEBI:57841"/>
    </ligand>
</feature>
<comment type="similarity">
    <text evidence="10 11">Belongs to the thiamine-phosphate synthase family.</text>
</comment>
<evidence type="ECO:0000313" key="14">
    <source>
        <dbReference type="EMBL" id="SPY27955.1"/>
    </source>
</evidence>
<evidence type="ECO:0000256" key="3">
    <source>
        <dbReference type="ARBA" id="ARBA00022679"/>
    </source>
</evidence>
<dbReference type="EC" id="2.5.1.3" evidence="10"/>
<comment type="catalytic activity">
    <reaction evidence="7 10 11">
        <text>4-methyl-5-(2-phosphooxyethyl)-thiazole + 4-amino-2-methyl-5-(diphosphooxymethyl)pyrimidine + H(+) = thiamine phosphate + diphosphate</text>
        <dbReference type="Rhea" id="RHEA:22328"/>
        <dbReference type="ChEBI" id="CHEBI:15378"/>
        <dbReference type="ChEBI" id="CHEBI:33019"/>
        <dbReference type="ChEBI" id="CHEBI:37575"/>
        <dbReference type="ChEBI" id="CHEBI:57841"/>
        <dbReference type="ChEBI" id="CHEBI:58296"/>
        <dbReference type="EC" id="2.5.1.3"/>
    </reaction>
</comment>
<keyword evidence="3 10" id="KW-0808">Transferase</keyword>
<dbReference type="GO" id="GO:0005737">
    <property type="term" value="C:cytoplasm"/>
    <property type="evidence" value="ECO:0007669"/>
    <property type="project" value="TreeGrafter"/>
</dbReference>
<comment type="cofactor">
    <cofactor evidence="10">
        <name>Mg(2+)</name>
        <dbReference type="ChEBI" id="CHEBI:18420"/>
    </cofactor>
    <text evidence="10">Binds 1 Mg(2+) ion per subunit.</text>
</comment>
<evidence type="ECO:0000256" key="4">
    <source>
        <dbReference type="ARBA" id="ARBA00022723"/>
    </source>
</evidence>
<evidence type="ECO:0000256" key="9">
    <source>
        <dbReference type="ARBA" id="ARBA00047883"/>
    </source>
</evidence>
<dbReference type="InterPro" id="IPR013785">
    <property type="entry name" value="Aldolase_TIM"/>
</dbReference>
<evidence type="ECO:0000256" key="2">
    <source>
        <dbReference type="ARBA" id="ARBA00005165"/>
    </source>
</evidence>
<evidence type="ECO:0000256" key="6">
    <source>
        <dbReference type="ARBA" id="ARBA00022977"/>
    </source>
</evidence>
<dbReference type="GO" id="GO:0009229">
    <property type="term" value="P:thiamine diphosphate biosynthetic process"/>
    <property type="evidence" value="ECO:0007669"/>
    <property type="project" value="UniProtKB-UniRule"/>
</dbReference>
<keyword evidence="4 10" id="KW-0479">Metal-binding</keyword>
<dbReference type="HAMAP" id="MF_00097">
    <property type="entry name" value="TMP_synthase"/>
    <property type="match status" value="1"/>
</dbReference>
<comment type="pathway">
    <text evidence="2 10 12">Cofactor biosynthesis; thiamine diphosphate biosynthesis; thiamine phosphate from 4-amino-2-methyl-5-diphosphomethylpyrimidine and 4-methyl-5-(2-phosphoethyl)-thiazole: step 1/1.</text>
</comment>
<evidence type="ECO:0000256" key="7">
    <source>
        <dbReference type="ARBA" id="ARBA00047334"/>
    </source>
</evidence>
<feature type="binding site" evidence="10">
    <location>
        <position position="87"/>
    </location>
    <ligand>
        <name>Mg(2+)</name>
        <dbReference type="ChEBI" id="CHEBI:18420"/>
    </ligand>
</feature>
<dbReference type="SUPFAM" id="SSF51391">
    <property type="entry name" value="Thiamin phosphate synthase"/>
    <property type="match status" value="1"/>
</dbReference>
<evidence type="ECO:0000256" key="10">
    <source>
        <dbReference type="HAMAP-Rule" id="MF_00097"/>
    </source>
</evidence>
<comment type="catalytic activity">
    <reaction evidence="8 10 11">
        <text>2-(2-carboxy-4-methylthiazol-5-yl)ethyl phosphate + 4-amino-2-methyl-5-(diphosphooxymethyl)pyrimidine + 2 H(+) = thiamine phosphate + CO2 + diphosphate</text>
        <dbReference type="Rhea" id="RHEA:47848"/>
        <dbReference type="ChEBI" id="CHEBI:15378"/>
        <dbReference type="ChEBI" id="CHEBI:16526"/>
        <dbReference type="ChEBI" id="CHEBI:33019"/>
        <dbReference type="ChEBI" id="CHEBI:37575"/>
        <dbReference type="ChEBI" id="CHEBI:57841"/>
        <dbReference type="ChEBI" id="CHEBI:62890"/>
        <dbReference type="EC" id="2.5.1.3"/>
    </reaction>
</comment>
<dbReference type="InterPro" id="IPR036206">
    <property type="entry name" value="ThiamineP_synth_sf"/>
</dbReference>
<keyword evidence="5 10" id="KW-0460">Magnesium</keyword>
<feature type="binding site" evidence="10">
    <location>
        <position position="68"/>
    </location>
    <ligand>
        <name>Mg(2+)</name>
        <dbReference type="ChEBI" id="CHEBI:18420"/>
    </ligand>
</feature>
<reference evidence="14 15" key="1">
    <citation type="submission" date="2018-06" db="EMBL/GenBank/DDBJ databases">
        <authorList>
            <consortium name="Pathogen Informatics"/>
            <person name="Doyle S."/>
        </authorList>
    </citation>
    <scope>NUCLEOTIDE SEQUENCE [LARGE SCALE GENOMIC DNA]</scope>
    <source>
        <strain evidence="14 15">NCTC11647</strain>
    </source>
</reference>
<dbReference type="PANTHER" id="PTHR20857:SF23">
    <property type="entry name" value="THIAMINE BIOSYNTHETIC BIFUNCTIONAL ENZYME"/>
    <property type="match status" value="1"/>
</dbReference>
<dbReference type="UniPathway" id="UPA00060">
    <property type="reaction ID" value="UER00141"/>
</dbReference>
<dbReference type="CDD" id="cd00564">
    <property type="entry name" value="TMP_TenI"/>
    <property type="match status" value="1"/>
</dbReference>
<dbReference type="Proteomes" id="UP000251647">
    <property type="component" value="Unassembled WGS sequence"/>
</dbReference>
<feature type="binding site" evidence="10">
    <location>
        <begin position="183"/>
        <end position="184"/>
    </location>
    <ligand>
        <name>2-[(2R,5Z)-2-carboxy-4-methylthiazol-5(2H)-ylidene]ethyl phosphate</name>
        <dbReference type="ChEBI" id="CHEBI:62899"/>
    </ligand>
</feature>
<feature type="binding site" evidence="10">
    <location>
        <position position="67"/>
    </location>
    <ligand>
        <name>4-amino-2-methyl-5-(diphosphooxymethyl)pyrimidine</name>
        <dbReference type="ChEBI" id="CHEBI:57841"/>
    </ligand>
</feature>
<evidence type="ECO:0000313" key="15">
    <source>
        <dbReference type="Proteomes" id="UP000251647"/>
    </source>
</evidence>
<accession>A0A2T3QPC8</accession>
<feature type="binding site" evidence="10">
    <location>
        <position position="163"/>
    </location>
    <ligand>
        <name>2-[(2R,5Z)-2-carboxy-4-methylthiazol-5(2H)-ylidene]ethyl phosphate</name>
        <dbReference type="ChEBI" id="CHEBI:62899"/>
    </ligand>
</feature>
<gene>
    <name evidence="14" type="primary">thiE_1</name>
    <name evidence="10" type="synonym">thiE</name>
    <name evidence="14" type="ORF">NCTC11647_01024</name>
</gene>